<protein>
    <submittedName>
        <fullName evidence="2">CsbD family protein</fullName>
    </submittedName>
</protein>
<dbReference type="Proteomes" id="UP001596096">
    <property type="component" value="Unassembled WGS sequence"/>
</dbReference>
<feature type="region of interest" description="Disordered" evidence="1">
    <location>
        <begin position="28"/>
        <end position="57"/>
    </location>
</feature>
<proteinExistence type="predicted"/>
<reference evidence="3" key="1">
    <citation type="journal article" date="2019" name="Int. J. Syst. Evol. Microbiol.">
        <title>The Global Catalogue of Microorganisms (GCM) 10K type strain sequencing project: providing services to taxonomists for standard genome sequencing and annotation.</title>
        <authorList>
            <consortium name="The Broad Institute Genomics Platform"/>
            <consortium name="The Broad Institute Genome Sequencing Center for Infectious Disease"/>
            <person name="Wu L."/>
            <person name="Ma J."/>
        </authorList>
    </citation>
    <scope>NUCLEOTIDE SEQUENCE [LARGE SCALE GENOMIC DNA]</scope>
    <source>
        <strain evidence="3">CGMCC 4.7106</strain>
    </source>
</reference>
<accession>A0ABW1BM17</accession>
<evidence type="ECO:0000313" key="3">
    <source>
        <dbReference type="Proteomes" id="UP001596096"/>
    </source>
</evidence>
<evidence type="ECO:0000313" key="2">
    <source>
        <dbReference type="EMBL" id="MFC5814112.1"/>
    </source>
</evidence>
<dbReference type="EMBL" id="JBHSNW010000001">
    <property type="protein sequence ID" value="MFC5814112.1"/>
    <property type="molecule type" value="Genomic_DNA"/>
</dbReference>
<evidence type="ECO:0000256" key="1">
    <source>
        <dbReference type="SAM" id="MobiDB-lite"/>
    </source>
</evidence>
<sequence length="57" mass="6613">MSLRWEISNKVRILKGWARRRFGRVSGNRRQRIAGKSDRVAASLKQADGKARDAFKR</sequence>
<gene>
    <name evidence="2" type="ORF">ACFPUY_03400</name>
</gene>
<dbReference type="RefSeq" id="WP_219544990.1">
    <property type="nucleotide sequence ID" value="NZ_JAHKRN010000012.1"/>
</dbReference>
<keyword evidence="3" id="KW-1185">Reference proteome</keyword>
<feature type="compositionally biased region" description="Basic and acidic residues" evidence="1">
    <location>
        <begin position="47"/>
        <end position="57"/>
    </location>
</feature>
<comment type="caution">
    <text evidence="2">The sequence shown here is derived from an EMBL/GenBank/DDBJ whole genome shotgun (WGS) entry which is preliminary data.</text>
</comment>
<name>A0ABW1BM17_9ACTN</name>
<organism evidence="2 3">
    <name type="scientific">Nonomuraea harbinensis</name>
    <dbReference type="NCBI Taxonomy" id="1286938"/>
    <lineage>
        <taxon>Bacteria</taxon>
        <taxon>Bacillati</taxon>
        <taxon>Actinomycetota</taxon>
        <taxon>Actinomycetes</taxon>
        <taxon>Streptosporangiales</taxon>
        <taxon>Streptosporangiaceae</taxon>
        <taxon>Nonomuraea</taxon>
    </lineage>
</organism>